<dbReference type="Pfam" id="PF12874">
    <property type="entry name" value="zf-met"/>
    <property type="match status" value="2"/>
</dbReference>
<dbReference type="PANTHER" id="PTHR47487">
    <property type="entry name" value="OS06G0651300 PROTEIN-RELATED"/>
    <property type="match status" value="1"/>
</dbReference>
<dbReference type="Gene3D" id="3.30.160.60">
    <property type="entry name" value="Classic Zinc Finger"/>
    <property type="match status" value="2"/>
</dbReference>
<proteinExistence type="predicted"/>
<keyword evidence="5" id="KW-1185">Reference proteome</keyword>
<evidence type="ECO:0000256" key="1">
    <source>
        <dbReference type="SAM" id="MobiDB-lite"/>
    </source>
</evidence>
<feature type="domain" description="U1-type" evidence="3">
    <location>
        <begin position="54"/>
        <end position="88"/>
    </location>
</feature>
<feature type="domain" description="U1-type" evidence="3">
    <location>
        <begin position="166"/>
        <end position="200"/>
    </location>
</feature>
<dbReference type="EMBL" id="JBBPBK010000008">
    <property type="protein sequence ID" value="KAK9279441.1"/>
    <property type="molecule type" value="Genomic_DNA"/>
</dbReference>
<feature type="domain" description="C2H2-type" evidence="2">
    <location>
        <begin position="169"/>
        <end position="193"/>
    </location>
</feature>
<dbReference type="SUPFAM" id="SSF57667">
    <property type="entry name" value="beta-beta-alpha zinc fingers"/>
    <property type="match status" value="2"/>
</dbReference>
<gene>
    <name evidence="4" type="ORF">L1049_013120</name>
</gene>
<dbReference type="PANTHER" id="PTHR47487:SF8">
    <property type="entry name" value="OS08G0270900 PROTEIN"/>
    <property type="match status" value="1"/>
</dbReference>
<comment type="caution">
    <text evidence="4">The sequence shown here is derived from an EMBL/GenBank/DDBJ whole genome shotgun (WGS) entry which is preliminary data.</text>
</comment>
<dbReference type="GO" id="GO:0003676">
    <property type="term" value="F:nucleic acid binding"/>
    <property type="evidence" value="ECO:0007669"/>
    <property type="project" value="InterPro"/>
</dbReference>
<evidence type="ECO:0000313" key="4">
    <source>
        <dbReference type="EMBL" id="KAK9279441.1"/>
    </source>
</evidence>
<accession>A0AAP0RJS7</accession>
<dbReference type="InterPro" id="IPR003604">
    <property type="entry name" value="Matrin/U1-like-C_Znf_C2H2"/>
</dbReference>
<evidence type="ECO:0000259" key="3">
    <source>
        <dbReference type="SMART" id="SM00451"/>
    </source>
</evidence>
<organism evidence="4 5">
    <name type="scientific">Liquidambar formosana</name>
    <name type="common">Formosan gum</name>
    <dbReference type="NCBI Taxonomy" id="63359"/>
    <lineage>
        <taxon>Eukaryota</taxon>
        <taxon>Viridiplantae</taxon>
        <taxon>Streptophyta</taxon>
        <taxon>Embryophyta</taxon>
        <taxon>Tracheophyta</taxon>
        <taxon>Spermatophyta</taxon>
        <taxon>Magnoliopsida</taxon>
        <taxon>eudicotyledons</taxon>
        <taxon>Gunneridae</taxon>
        <taxon>Pentapetalae</taxon>
        <taxon>Saxifragales</taxon>
        <taxon>Altingiaceae</taxon>
        <taxon>Liquidambar</taxon>
    </lineage>
</organism>
<dbReference type="GO" id="GO:0008270">
    <property type="term" value="F:zinc ion binding"/>
    <property type="evidence" value="ECO:0007669"/>
    <property type="project" value="InterPro"/>
</dbReference>
<dbReference type="InterPro" id="IPR013087">
    <property type="entry name" value="Znf_C2H2_type"/>
</dbReference>
<reference evidence="4 5" key="1">
    <citation type="journal article" date="2024" name="Plant J.">
        <title>Genome sequences and population genomics reveal climatic adaptation and genomic divergence between two closely related sweetgum species.</title>
        <authorList>
            <person name="Xu W.Q."/>
            <person name="Ren C.Q."/>
            <person name="Zhang X.Y."/>
            <person name="Comes H.P."/>
            <person name="Liu X.H."/>
            <person name="Li Y.G."/>
            <person name="Kettle C.J."/>
            <person name="Jalonen R."/>
            <person name="Gaisberger H."/>
            <person name="Ma Y.Z."/>
            <person name="Qiu Y.X."/>
        </authorList>
    </citation>
    <scope>NUCLEOTIDE SEQUENCE [LARGE SCALE GENOMIC DNA]</scope>
    <source>
        <strain evidence="4">Hangzhou</strain>
    </source>
</reference>
<feature type="domain" description="C2H2-type" evidence="2">
    <location>
        <begin position="57"/>
        <end position="81"/>
    </location>
</feature>
<name>A0AAP0RJS7_LIQFO</name>
<evidence type="ECO:0000313" key="5">
    <source>
        <dbReference type="Proteomes" id="UP001415857"/>
    </source>
</evidence>
<feature type="region of interest" description="Disordered" evidence="1">
    <location>
        <begin position="218"/>
        <end position="239"/>
    </location>
</feature>
<dbReference type="SMART" id="SM00355">
    <property type="entry name" value="ZnF_C2H2"/>
    <property type="match status" value="2"/>
</dbReference>
<sequence>MSCGECLGDLVWLNQIAKPISINSNVAGIKRKAETIANAGGNETPSISASKKPQKGWRCNLCQVSTTCERGLNDHLRGRKHKAKEALLRASKTVSLMTNNSYPFPEESEMSTELAVPTGSLNPNQGERPKGNQEVMEYGNAVVQKMQNTGDLKINGKLLLDKSQQQLKFWCQMCNFGTNSETLMEDHQNGKTHLNLLLKNGGAVIAISTVPEHVQKIEEANSGQRGNGGQFAGSGSRDR</sequence>
<dbReference type="InterPro" id="IPR036236">
    <property type="entry name" value="Znf_C2H2_sf"/>
</dbReference>
<dbReference type="Proteomes" id="UP001415857">
    <property type="component" value="Unassembled WGS sequence"/>
</dbReference>
<protein>
    <recommendedName>
        <fullName evidence="6">C2H2-type domain-containing protein</fullName>
    </recommendedName>
</protein>
<dbReference type="SMART" id="SM00451">
    <property type="entry name" value="ZnF_U1"/>
    <property type="match status" value="2"/>
</dbReference>
<evidence type="ECO:0000259" key="2">
    <source>
        <dbReference type="SMART" id="SM00355"/>
    </source>
</evidence>
<evidence type="ECO:0008006" key="6">
    <source>
        <dbReference type="Google" id="ProtNLM"/>
    </source>
</evidence>
<dbReference type="AlphaFoldDB" id="A0AAP0RJS7"/>